<keyword evidence="9" id="KW-0418">Kinase</keyword>
<dbReference type="PROSITE" id="PS51671">
    <property type="entry name" value="ACT"/>
    <property type="match status" value="1"/>
</dbReference>
<dbReference type="InterPro" id="IPR045865">
    <property type="entry name" value="ACT-like_dom_sf"/>
</dbReference>
<dbReference type="OrthoDB" id="9805041at2"/>
<dbReference type="InterPro" id="IPR002912">
    <property type="entry name" value="ACT_dom"/>
</dbReference>
<dbReference type="InterPro" id="IPR033655">
    <property type="entry name" value="TGS_RelA/SpoT"/>
</dbReference>
<dbReference type="InterPro" id="IPR012676">
    <property type="entry name" value="TGS-like"/>
</dbReference>
<dbReference type="UniPathway" id="UPA00908">
    <property type="reaction ID" value="UER00884"/>
</dbReference>
<dbReference type="InterPro" id="IPR007685">
    <property type="entry name" value="RelA_SpoT"/>
</dbReference>
<dbReference type="Pfam" id="PF13328">
    <property type="entry name" value="HD_4"/>
    <property type="match status" value="1"/>
</dbReference>
<dbReference type="Pfam" id="PF19296">
    <property type="entry name" value="RelA_AH_RIS"/>
    <property type="match status" value="1"/>
</dbReference>
<dbReference type="InterPro" id="IPR004811">
    <property type="entry name" value="RelA/Spo_fam"/>
</dbReference>
<dbReference type="NCBIfam" id="TIGR00691">
    <property type="entry name" value="spoT_relA"/>
    <property type="match status" value="1"/>
</dbReference>
<dbReference type="Gene3D" id="3.30.70.260">
    <property type="match status" value="1"/>
</dbReference>
<evidence type="ECO:0000259" key="6">
    <source>
        <dbReference type="PROSITE" id="PS51671"/>
    </source>
</evidence>
<dbReference type="InterPro" id="IPR043519">
    <property type="entry name" value="NT_sf"/>
</dbReference>
<evidence type="ECO:0000256" key="5">
    <source>
        <dbReference type="SAM" id="MobiDB-lite"/>
    </source>
</evidence>
<gene>
    <name evidence="9" type="ORF">AR1Y2_1986</name>
</gene>
<dbReference type="SUPFAM" id="SSF81301">
    <property type="entry name" value="Nucleotidyltransferase"/>
    <property type="match status" value="1"/>
</dbReference>
<comment type="pathway">
    <text evidence="1">Purine metabolism; ppGpp biosynthesis; ppGpp from GTP: step 1/2.</text>
</comment>
<dbReference type="FunFam" id="1.10.3210.10:FF:000001">
    <property type="entry name" value="GTP pyrophosphokinase RelA"/>
    <property type="match status" value="1"/>
</dbReference>
<dbReference type="InterPro" id="IPR045600">
    <property type="entry name" value="RelA/SpoT_AH_RIS"/>
</dbReference>
<dbReference type="SUPFAM" id="SSF109604">
    <property type="entry name" value="HD-domain/PDEase-like"/>
    <property type="match status" value="1"/>
</dbReference>
<evidence type="ECO:0000259" key="7">
    <source>
        <dbReference type="PROSITE" id="PS51831"/>
    </source>
</evidence>
<proteinExistence type="inferred from homology"/>
<name>A0A4V1EGA9_9FIRM</name>
<dbReference type="PANTHER" id="PTHR21262">
    <property type="entry name" value="GUANOSINE-3',5'-BIS DIPHOSPHATE 3'-PYROPHOSPHOHYDROLASE"/>
    <property type="match status" value="1"/>
</dbReference>
<dbReference type="CDD" id="cd04876">
    <property type="entry name" value="ACT_RelA-SpoT"/>
    <property type="match status" value="1"/>
</dbReference>
<dbReference type="GO" id="GO:0008728">
    <property type="term" value="F:GTP diphosphokinase activity"/>
    <property type="evidence" value="ECO:0007669"/>
    <property type="project" value="UniProtKB-EC"/>
</dbReference>
<dbReference type="CDD" id="cd00077">
    <property type="entry name" value="HDc"/>
    <property type="match status" value="1"/>
</dbReference>
<dbReference type="FunFam" id="3.30.460.10:FF:000001">
    <property type="entry name" value="GTP pyrophosphokinase RelA"/>
    <property type="match status" value="1"/>
</dbReference>
<dbReference type="Pfam" id="PF04607">
    <property type="entry name" value="RelA_SpoT"/>
    <property type="match status" value="1"/>
</dbReference>
<dbReference type="FunFam" id="3.10.20.30:FF:000002">
    <property type="entry name" value="GTP pyrophosphokinase (RelA/SpoT)"/>
    <property type="match status" value="1"/>
</dbReference>
<dbReference type="InterPro" id="IPR012675">
    <property type="entry name" value="Beta-grasp_dom_sf"/>
</dbReference>
<dbReference type="EMBL" id="CP040058">
    <property type="protein sequence ID" value="QCP35440.1"/>
    <property type="molecule type" value="Genomic_DNA"/>
</dbReference>
<comment type="catalytic activity">
    <reaction evidence="3">
        <text>GTP + ATP = guanosine 3'-diphosphate 5'-triphosphate + AMP</text>
        <dbReference type="Rhea" id="RHEA:22088"/>
        <dbReference type="ChEBI" id="CHEBI:30616"/>
        <dbReference type="ChEBI" id="CHEBI:37565"/>
        <dbReference type="ChEBI" id="CHEBI:142410"/>
        <dbReference type="ChEBI" id="CHEBI:456215"/>
        <dbReference type="EC" id="2.7.6.5"/>
    </reaction>
</comment>
<organism evidence="9 10">
    <name type="scientific">Anaerostipes rhamnosivorans</name>
    <dbReference type="NCBI Taxonomy" id="1229621"/>
    <lineage>
        <taxon>Bacteria</taxon>
        <taxon>Bacillati</taxon>
        <taxon>Bacillota</taxon>
        <taxon>Clostridia</taxon>
        <taxon>Lachnospirales</taxon>
        <taxon>Lachnospiraceae</taxon>
        <taxon>Anaerostipes</taxon>
    </lineage>
</organism>
<accession>A0A4V1EGA9</accession>
<reference evidence="9 10" key="1">
    <citation type="submission" date="2019-05" db="EMBL/GenBank/DDBJ databases">
        <title>Complete genome sequencing of Anaerostipes rhamnosivorans.</title>
        <authorList>
            <person name="Bui T.P.N."/>
            <person name="de Vos W.M."/>
        </authorList>
    </citation>
    <scope>NUCLEOTIDE SEQUENCE [LARGE SCALE GENOMIC DNA]</scope>
    <source>
        <strain evidence="9 10">1y2</strain>
    </source>
</reference>
<feature type="domain" description="HD" evidence="7">
    <location>
        <begin position="70"/>
        <end position="170"/>
    </location>
</feature>
<keyword evidence="10" id="KW-1185">Reference proteome</keyword>
<dbReference type="InterPro" id="IPR006674">
    <property type="entry name" value="HD_domain"/>
</dbReference>
<dbReference type="EC" id="2.7.6.5" evidence="2"/>
<dbReference type="PROSITE" id="PS51880">
    <property type="entry name" value="TGS"/>
    <property type="match status" value="1"/>
</dbReference>
<feature type="domain" description="ACT" evidence="6">
    <location>
        <begin position="684"/>
        <end position="758"/>
    </location>
</feature>
<dbReference type="Gene3D" id="1.10.3210.10">
    <property type="entry name" value="Hypothetical protein af1432"/>
    <property type="match status" value="1"/>
</dbReference>
<dbReference type="Pfam" id="PF13291">
    <property type="entry name" value="ACT_4"/>
    <property type="match status" value="1"/>
</dbReference>
<dbReference type="RefSeq" id="WP_137328822.1">
    <property type="nucleotide sequence ID" value="NZ_CP040058.1"/>
</dbReference>
<dbReference type="GO" id="GO:0015970">
    <property type="term" value="P:guanosine tetraphosphate biosynthetic process"/>
    <property type="evidence" value="ECO:0007669"/>
    <property type="project" value="UniProtKB-UniPathway"/>
</dbReference>
<dbReference type="InterPro" id="IPR003607">
    <property type="entry name" value="HD/PDEase_dom"/>
</dbReference>
<evidence type="ECO:0000313" key="9">
    <source>
        <dbReference type="EMBL" id="QCP35440.1"/>
    </source>
</evidence>
<dbReference type="SUPFAM" id="SSF81271">
    <property type="entry name" value="TGS-like"/>
    <property type="match status" value="1"/>
</dbReference>
<evidence type="ECO:0000259" key="8">
    <source>
        <dbReference type="PROSITE" id="PS51880"/>
    </source>
</evidence>
<dbReference type="CDD" id="cd05399">
    <property type="entry name" value="NT_Rel-Spo_like"/>
    <property type="match status" value="1"/>
</dbReference>
<keyword evidence="9" id="KW-0808">Transferase</keyword>
<dbReference type="GO" id="GO:0016301">
    <property type="term" value="F:kinase activity"/>
    <property type="evidence" value="ECO:0007669"/>
    <property type="project" value="UniProtKB-KW"/>
</dbReference>
<evidence type="ECO:0000256" key="3">
    <source>
        <dbReference type="ARBA" id="ARBA00048244"/>
    </source>
</evidence>
<comment type="similarity">
    <text evidence="4">Belongs to the relA/spoT family.</text>
</comment>
<evidence type="ECO:0000256" key="2">
    <source>
        <dbReference type="ARBA" id="ARBA00013251"/>
    </source>
</evidence>
<feature type="region of interest" description="Disordered" evidence="5">
    <location>
        <begin position="585"/>
        <end position="606"/>
    </location>
</feature>
<dbReference type="CDD" id="cd01668">
    <property type="entry name" value="TGS_RSH"/>
    <property type="match status" value="1"/>
</dbReference>
<protein>
    <recommendedName>
        <fullName evidence="2">GTP diphosphokinase</fullName>
        <ecNumber evidence="2">2.7.6.5</ecNumber>
    </recommendedName>
</protein>
<evidence type="ECO:0000256" key="4">
    <source>
        <dbReference type="RuleBase" id="RU003847"/>
    </source>
</evidence>
<dbReference type="AlphaFoldDB" id="A0A4V1EGA9"/>
<dbReference type="InterPro" id="IPR004095">
    <property type="entry name" value="TGS"/>
</dbReference>
<dbReference type="SMART" id="SM00954">
    <property type="entry name" value="RelA_SpoT"/>
    <property type="match status" value="1"/>
</dbReference>
<dbReference type="SUPFAM" id="SSF55021">
    <property type="entry name" value="ACT-like"/>
    <property type="match status" value="1"/>
</dbReference>
<dbReference type="Gene3D" id="3.30.460.10">
    <property type="entry name" value="Beta Polymerase, domain 2"/>
    <property type="match status" value="1"/>
</dbReference>
<feature type="domain" description="TGS" evidence="8">
    <location>
        <begin position="415"/>
        <end position="476"/>
    </location>
</feature>
<dbReference type="Gene3D" id="3.10.20.30">
    <property type="match status" value="1"/>
</dbReference>
<evidence type="ECO:0000313" key="10">
    <source>
        <dbReference type="Proteomes" id="UP000298653"/>
    </source>
</evidence>
<dbReference type="Proteomes" id="UP000298653">
    <property type="component" value="Chromosome"/>
</dbReference>
<dbReference type="PANTHER" id="PTHR21262:SF31">
    <property type="entry name" value="GTP PYROPHOSPHOKINASE"/>
    <property type="match status" value="1"/>
</dbReference>
<sequence length="758" mass="86779">MEQNSKTKINRVKKDISNPKSFTAPEELRLQLMDTMKSLYSDEDIEMVGKAYDMAYEAHRDQKRKSGEPYIIHPICVAIILAELELDRETIIAGLLHDVVEDTDVTYEDVVREFGVEVAQLVDGVTKLGQLSYSKDKIEVQAENLRKMFLAMAKDIRVILIKLADRLHNMRTMQFMKPEKQKEKSRETMDIYAPIAHRLGISKIKVELDDLSLRYLKPDVYKELEHSLDSQKVRREAYIKDIVDEVSGHIERSGIKAEIDGRVKHFFSIYKKMVNQNKTLDQIYDLFAVRIKVDTVKDCYAALGVIHEMYKPIPGRFKDYIAMPKQNMYQSLHTTLIGPEGHPFEIQIRTFEMHKIAEYGIAAHWKYKEDSHNVGVNKEEEKLSWLREILEWQQDMDDNKEFLSLLKTNLDLFAEQVYCFTPNGDVKSLANGSTPIDFAYCIHSAVGNTMVGARVNGRQVPFDYHLQNGDRVEVITSQNSKGPSRDWLGIVKSTQAKSKINQWFKTQFKEENIVKGKDMLEKYCKGKRIELPHYLKPEYIKKVQLKYGFKDWESVCAAVGHGGLKEGQVVNKLVEEFNKDQKQKVTDEQVLEASEHVRERRPEEKQKGGIVVKGVDDVAVRFSKCCNPVPGDEIVGFVTRGRGVSIHRTDCVNLLSMSETDRSRLIEAEWQEGSEGSGQTYTTEISIYANNRKGMLADVSKVFLELDIDILTMNVSNSKKGRATLSMSFDINGVAQLNQVIARIRNIEGVVDIERKVG</sequence>
<evidence type="ECO:0000256" key="1">
    <source>
        <dbReference type="ARBA" id="ARBA00004976"/>
    </source>
</evidence>
<comment type="function">
    <text evidence="4">In eubacteria ppGpp (guanosine 3'-diphosphate 5'-diphosphate) is a mediator of the stringent response that coordinates a variety of cellular activities in response to changes in nutritional abundance.</text>
</comment>
<dbReference type="SMART" id="SM00471">
    <property type="entry name" value="HDc"/>
    <property type="match status" value="1"/>
</dbReference>
<dbReference type="PROSITE" id="PS51831">
    <property type="entry name" value="HD"/>
    <property type="match status" value="1"/>
</dbReference>
<dbReference type="GO" id="GO:0005886">
    <property type="term" value="C:plasma membrane"/>
    <property type="evidence" value="ECO:0007669"/>
    <property type="project" value="TreeGrafter"/>
</dbReference>
<dbReference type="Pfam" id="PF02824">
    <property type="entry name" value="TGS"/>
    <property type="match status" value="1"/>
</dbReference>
<dbReference type="KEGG" id="arf:AR1Y2_1986"/>